<dbReference type="PANTHER" id="PTHR33643">
    <property type="entry name" value="UREASE ACCESSORY PROTEIN D"/>
    <property type="match status" value="1"/>
</dbReference>
<sequence>MSAARGTETAAVIPPAFEAYADESLAQAPAGGPGKNGLLEATFARTGEHPTRLVHDRVKVPYHLTGTLDTDPAPGLTTLVTQEPTGGVAQGDRHRLVAEARAGARAHVTTQSATKVHSMRANYAHLEATLRAEAGSHLEYVPGATIVNEDARCLQTVSIELDREATVVVADVLVPDGLSDHEPFAFDHYHARVEAECEGRLVCADAVDLRPAERDPQDPASVGEYGVVGSLYAFVPWLDDLPDLVEAIDDRLAESDGTHAGVSTLPCEAGGIVRVLGRREADVTAAVRAAWDEVRKHTLGVGIPADRRY</sequence>
<evidence type="ECO:0000313" key="5">
    <source>
        <dbReference type="Proteomes" id="UP000011688"/>
    </source>
</evidence>
<dbReference type="STRING" id="1227497.C491_09769"/>
<dbReference type="Proteomes" id="UP000011688">
    <property type="component" value="Unassembled WGS sequence"/>
</dbReference>
<dbReference type="Pfam" id="PF01774">
    <property type="entry name" value="UreD"/>
    <property type="match status" value="1"/>
</dbReference>
<keyword evidence="5" id="KW-1185">Reference proteome</keyword>
<evidence type="ECO:0000256" key="2">
    <source>
        <dbReference type="ARBA" id="ARBA00023186"/>
    </source>
</evidence>
<organism evidence="4 5">
    <name type="scientific">Natronococcus amylolyticus DSM 10524</name>
    <dbReference type="NCBI Taxonomy" id="1227497"/>
    <lineage>
        <taxon>Archaea</taxon>
        <taxon>Methanobacteriati</taxon>
        <taxon>Methanobacteriota</taxon>
        <taxon>Stenosarchaea group</taxon>
        <taxon>Halobacteria</taxon>
        <taxon>Halobacteriales</taxon>
        <taxon>Natrialbaceae</taxon>
        <taxon>Natronococcus</taxon>
    </lineage>
</organism>
<comment type="subunit">
    <text evidence="3">UreD, UreF and UreG form a complex that acts as a GTP-hydrolysis-dependent molecular chaperone, activating the urease apoprotein by helping to assemble the nickel containing metallocenter of UreC. The UreE protein probably delivers the nickel.</text>
</comment>
<comment type="function">
    <text evidence="3">Required for maturation of urease via the functional incorporation of the urease nickel metallocenter.</text>
</comment>
<dbReference type="eggNOG" id="arCOG04529">
    <property type="taxonomic scope" value="Archaea"/>
</dbReference>
<comment type="similarity">
    <text evidence="1 3">Belongs to the UreD family.</text>
</comment>
<name>L9XBU1_9EURY</name>
<protein>
    <recommendedName>
        <fullName evidence="3">Urease accessory protein UreD</fullName>
    </recommendedName>
</protein>
<accession>L9XBU1</accession>
<dbReference type="GO" id="GO:0016151">
    <property type="term" value="F:nickel cation binding"/>
    <property type="evidence" value="ECO:0007669"/>
    <property type="project" value="UniProtKB-UniRule"/>
</dbReference>
<keyword evidence="3" id="KW-0996">Nickel insertion</keyword>
<dbReference type="HAMAP" id="MF_01384">
    <property type="entry name" value="UreD"/>
    <property type="match status" value="1"/>
</dbReference>
<evidence type="ECO:0000256" key="1">
    <source>
        <dbReference type="ARBA" id="ARBA00007177"/>
    </source>
</evidence>
<proteinExistence type="inferred from homology"/>
<dbReference type="PATRIC" id="fig|1227497.3.peg.2013"/>
<dbReference type="OrthoDB" id="10701at2157"/>
<comment type="caution">
    <text evidence="4">The sequence shown here is derived from an EMBL/GenBank/DDBJ whole genome shotgun (WGS) entry which is preliminary data.</text>
</comment>
<dbReference type="EMBL" id="AOIB01000021">
    <property type="protein sequence ID" value="ELY58073.1"/>
    <property type="molecule type" value="Genomic_DNA"/>
</dbReference>
<dbReference type="AlphaFoldDB" id="L9XBU1"/>
<dbReference type="InterPro" id="IPR002669">
    <property type="entry name" value="UreD"/>
</dbReference>
<keyword evidence="2 3" id="KW-0143">Chaperone</keyword>
<dbReference type="PANTHER" id="PTHR33643:SF1">
    <property type="entry name" value="UREASE ACCESSORY PROTEIN D"/>
    <property type="match status" value="1"/>
</dbReference>
<reference evidence="4 5" key="1">
    <citation type="journal article" date="2014" name="PLoS Genet.">
        <title>Phylogenetically driven sequencing of extremely halophilic archaea reveals strategies for static and dynamic osmo-response.</title>
        <authorList>
            <person name="Becker E.A."/>
            <person name="Seitzer P.M."/>
            <person name="Tritt A."/>
            <person name="Larsen D."/>
            <person name="Krusor M."/>
            <person name="Yao A.I."/>
            <person name="Wu D."/>
            <person name="Madern D."/>
            <person name="Eisen J.A."/>
            <person name="Darling A.E."/>
            <person name="Facciotti M.T."/>
        </authorList>
    </citation>
    <scope>NUCLEOTIDE SEQUENCE [LARGE SCALE GENOMIC DNA]</scope>
    <source>
        <strain evidence="4 5">DSM 10524</strain>
    </source>
</reference>
<evidence type="ECO:0000256" key="3">
    <source>
        <dbReference type="HAMAP-Rule" id="MF_01384"/>
    </source>
</evidence>
<keyword evidence="3" id="KW-0963">Cytoplasm</keyword>
<comment type="subcellular location">
    <subcellularLocation>
        <location evidence="3">Cytoplasm</location>
    </subcellularLocation>
</comment>
<gene>
    <name evidence="3" type="primary">ureD</name>
    <name evidence="4" type="ORF">C491_09769</name>
</gene>
<dbReference type="RefSeq" id="WP_005555666.1">
    <property type="nucleotide sequence ID" value="NZ_AOIB01000021.1"/>
</dbReference>
<evidence type="ECO:0000313" key="4">
    <source>
        <dbReference type="EMBL" id="ELY58073.1"/>
    </source>
</evidence>
<dbReference type="GO" id="GO:0005737">
    <property type="term" value="C:cytoplasm"/>
    <property type="evidence" value="ECO:0007669"/>
    <property type="project" value="UniProtKB-SubCell"/>
</dbReference>